<keyword evidence="4" id="KW-0479">Metal-binding</keyword>
<gene>
    <name evidence="10" type="ORF">FSB_LOCUS8257</name>
</gene>
<proteinExistence type="predicted"/>
<evidence type="ECO:0000256" key="3">
    <source>
        <dbReference type="ARBA" id="ARBA00022692"/>
    </source>
</evidence>
<organism evidence="10">
    <name type="scientific">Fagus sylvatica</name>
    <name type="common">Beechnut</name>
    <dbReference type="NCBI Taxonomy" id="28930"/>
    <lineage>
        <taxon>Eukaryota</taxon>
        <taxon>Viridiplantae</taxon>
        <taxon>Streptophyta</taxon>
        <taxon>Embryophyta</taxon>
        <taxon>Tracheophyta</taxon>
        <taxon>Spermatophyta</taxon>
        <taxon>Magnoliopsida</taxon>
        <taxon>eudicotyledons</taxon>
        <taxon>Gunneridae</taxon>
        <taxon>Pentapetalae</taxon>
        <taxon>rosids</taxon>
        <taxon>fabids</taxon>
        <taxon>Fagales</taxon>
        <taxon>Fagaceae</taxon>
        <taxon>Fagus</taxon>
    </lineage>
</organism>
<evidence type="ECO:0000256" key="7">
    <source>
        <dbReference type="ARBA" id="ARBA00023004"/>
    </source>
</evidence>
<evidence type="ECO:0000256" key="2">
    <source>
        <dbReference type="ARBA" id="ARBA00022617"/>
    </source>
</evidence>
<dbReference type="InterPro" id="IPR001128">
    <property type="entry name" value="Cyt_P450"/>
</dbReference>
<dbReference type="InterPro" id="IPR036396">
    <property type="entry name" value="Cyt_P450_sf"/>
</dbReference>
<keyword evidence="5" id="KW-1133">Transmembrane helix</keyword>
<keyword evidence="9" id="KW-0472">Membrane</keyword>
<comment type="subcellular location">
    <subcellularLocation>
        <location evidence="1">Membrane</location>
        <topology evidence="1">Single-pass membrane protein</topology>
    </subcellularLocation>
</comment>
<dbReference type="Pfam" id="PF00067">
    <property type="entry name" value="p450"/>
    <property type="match status" value="1"/>
</dbReference>
<keyword evidence="2" id="KW-0349">Heme</keyword>
<evidence type="ECO:0000256" key="1">
    <source>
        <dbReference type="ARBA" id="ARBA00004167"/>
    </source>
</evidence>
<dbReference type="InterPro" id="IPR050651">
    <property type="entry name" value="Plant_Cytochrome_P450_Monoox"/>
</dbReference>
<dbReference type="PANTHER" id="PTHR47947:SF1">
    <property type="entry name" value="CYTOCHROME P450 82E3"/>
    <property type="match status" value="1"/>
</dbReference>
<dbReference type="AlphaFoldDB" id="A0A2N9EZV4"/>
<keyword evidence="6" id="KW-0560">Oxidoreductase</keyword>
<dbReference type="EMBL" id="OIVN01000446">
    <property type="protein sequence ID" value="SPC80375.1"/>
    <property type="molecule type" value="Genomic_DNA"/>
</dbReference>
<dbReference type="Gene3D" id="1.10.630.10">
    <property type="entry name" value="Cytochrome P450"/>
    <property type="match status" value="1"/>
</dbReference>
<name>A0A2N9EZV4_FAGSY</name>
<evidence type="ECO:0008006" key="11">
    <source>
        <dbReference type="Google" id="ProtNLM"/>
    </source>
</evidence>
<sequence>MMEIISHLLGIVGVLVLVLLFNLWRASYKNNSNLAPEPSGALPIIGHLHKLRGQNQIAQTMAAIADKHGPTFMFRFGMKRALVISNHEAVKECFTTNDRAFIARPMSSHGKYLGYNYSAFGFAPYGTYWREMRKLAVIELLFNRRLESFKKMRASEVDILLKDLYTLCKTNEHNNNNNNNKS</sequence>
<evidence type="ECO:0000256" key="5">
    <source>
        <dbReference type="ARBA" id="ARBA00022989"/>
    </source>
</evidence>
<accession>A0A2N9EZV4</accession>
<dbReference type="SUPFAM" id="SSF48264">
    <property type="entry name" value="Cytochrome P450"/>
    <property type="match status" value="1"/>
</dbReference>
<dbReference type="GO" id="GO:0020037">
    <property type="term" value="F:heme binding"/>
    <property type="evidence" value="ECO:0007669"/>
    <property type="project" value="InterPro"/>
</dbReference>
<keyword evidence="7" id="KW-0408">Iron</keyword>
<evidence type="ECO:0000256" key="8">
    <source>
        <dbReference type="ARBA" id="ARBA00023033"/>
    </source>
</evidence>
<evidence type="ECO:0000256" key="6">
    <source>
        <dbReference type="ARBA" id="ARBA00023002"/>
    </source>
</evidence>
<dbReference type="GO" id="GO:0016705">
    <property type="term" value="F:oxidoreductase activity, acting on paired donors, with incorporation or reduction of molecular oxygen"/>
    <property type="evidence" value="ECO:0007669"/>
    <property type="project" value="InterPro"/>
</dbReference>
<dbReference type="GO" id="GO:0005506">
    <property type="term" value="F:iron ion binding"/>
    <property type="evidence" value="ECO:0007669"/>
    <property type="project" value="InterPro"/>
</dbReference>
<protein>
    <recommendedName>
        <fullName evidence="11">Cytochrome P450</fullName>
    </recommendedName>
</protein>
<keyword evidence="8" id="KW-0503">Monooxygenase</keyword>
<dbReference type="GO" id="GO:0004497">
    <property type="term" value="F:monooxygenase activity"/>
    <property type="evidence" value="ECO:0007669"/>
    <property type="project" value="UniProtKB-KW"/>
</dbReference>
<evidence type="ECO:0000256" key="9">
    <source>
        <dbReference type="ARBA" id="ARBA00023136"/>
    </source>
</evidence>
<reference evidence="10" key="1">
    <citation type="submission" date="2018-02" db="EMBL/GenBank/DDBJ databases">
        <authorList>
            <person name="Cohen D.B."/>
            <person name="Kent A.D."/>
        </authorList>
    </citation>
    <scope>NUCLEOTIDE SEQUENCE</scope>
</reference>
<keyword evidence="3" id="KW-0812">Transmembrane</keyword>
<dbReference type="PANTHER" id="PTHR47947">
    <property type="entry name" value="CYTOCHROME P450 82C3-RELATED"/>
    <property type="match status" value="1"/>
</dbReference>
<evidence type="ECO:0000313" key="10">
    <source>
        <dbReference type="EMBL" id="SPC80375.1"/>
    </source>
</evidence>
<evidence type="ECO:0000256" key="4">
    <source>
        <dbReference type="ARBA" id="ARBA00022723"/>
    </source>
</evidence>
<dbReference type="GO" id="GO:0016020">
    <property type="term" value="C:membrane"/>
    <property type="evidence" value="ECO:0007669"/>
    <property type="project" value="UniProtKB-SubCell"/>
</dbReference>